<dbReference type="PANTHER" id="PTHR42760">
    <property type="entry name" value="SHORT-CHAIN DEHYDROGENASES/REDUCTASES FAMILY MEMBER"/>
    <property type="match status" value="1"/>
</dbReference>
<dbReference type="EMBL" id="FQWZ01000004">
    <property type="protein sequence ID" value="SHG97269.1"/>
    <property type="molecule type" value="Genomic_DNA"/>
</dbReference>
<dbReference type="GO" id="GO:0048038">
    <property type="term" value="F:quinone binding"/>
    <property type="evidence" value="ECO:0007669"/>
    <property type="project" value="TreeGrafter"/>
</dbReference>
<dbReference type="CDD" id="cd05233">
    <property type="entry name" value="SDR_c"/>
    <property type="match status" value="1"/>
</dbReference>
<dbReference type="InterPro" id="IPR002347">
    <property type="entry name" value="SDR_fam"/>
</dbReference>
<evidence type="ECO:0000259" key="3">
    <source>
        <dbReference type="SMART" id="SM00822"/>
    </source>
</evidence>
<comment type="similarity">
    <text evidence="1">Belongs to the short-chain dehydrogenases/reductases (SDR) family.</text>
</comment>
<dbReference type="RefSeq" id="WP_072897138.1">
    <property type="nucleotide sequence ID" value="NZ_FQWZ01000004.1"/>
</dbReference>
<protein>
    <submittedName>
        <fullName evidence="4">NAD(P)-dependent dehydrogenase, short-chain alcohol dehydrogenase family</fullName>
    </submittedName>
</protein>
<reference evidence="4 5" key="1">
    <citation type="submission" date="2016-11" db="EMBL/GenBank/DDBJ databases">
        <authorList>
            <person name="Jaros S."/>
            <person name="Januszkiewicz K."/>
            <person name="Wedrychowicz H."/>
        </authorList>
    </citation>
    <scope>NUCLEOTIDE SEQUENCE [LARGE SCALE GENOMIC DNA]</scope>
    <source>
        <strain evidence="4 5">CGMCC 1.7049</strain>
    </source>
</reference>
<organism evidence="4 5">
    <name type="scientific">Hydrocarboniphaga daqingensis</name>
    <dbReference type="NCBI Taxonomy" id="490188"/>
    <lineage>
        <taxon>Bacteria</taxon>
        <taxon>Pseudomonadati</taxon>
        <taxon>Pseudomonadota</taxon>
        <taxon>Gammaproteobacteria</taxon>
        <taxon>Nevskiales</taxon>
        <taxon>Nevskiaceae</taxon>
        <taxon>Hydrocarboniphaga</taxon>
    </lineage>
</organism>
<name>A0A1M5P747_9GAMM</name>
<evidence type="ECO:0000256" key="2">
    <source>
        <dbReference type="ARBA" id="ARBA00023002"/>
    </source>
</evidence>
<keyword evidence="5" id="KW-1185">Reference proteome</keyword>
<proteinExistence type="inferred from homology"/>
<dbReference type="STRING" id="490188.SAMN04488068_2046"/>
<evidence type="ECO:0000313" key="4">
    <source>
        <dbReference type="EMBL" id="SHG97269.1"/>
    </source>
</evidence>
<dbReference type="OrthoDB" id="9803628at2"/>
<dbReference type="Proteomes" id="UP000199758">
    <property type="component" value="Unassembled WGS sequence"/>
</dbReference>
<dbReference type="SUPFAM" id="SSF51735">
    <property type="entry name" value="NAD(P)-binding Rossmann-fold domains"/>
    <property type="match status" value="1"/>
</dbReference>
<dbReference type="GO" id="GO:0016616">
    <property type="term" value="F:oxidoreductase activity, acting on the CH-OH group of donors, NAD or NADP as acceptor"/>
    <property type="evidence" value="ECO:0007669"/>
    <property type="project" value="TreeGrafter"/>
</dbReference>
<evidence type="ECO:0000313" key="5">
    <source>
        <dbReference type="Proteomes" id="UP000199758"/>
    </source>
</evidence>
<accession>A0A1M5P747</accession>
<dbReference type="GO" id="GO:0006633">
    <property type="term" value="P:fatty acid biosynthetic process"/>
    <property type="evidence" value="ECO:0007669"/>
    <property type="project" value="TreeGrafter"/>
</dbReference>
<dbReference type="PRINTS" id="PR00081">
    <property type="entry name" value="GDHRDH"/>
</dbReference>
<dbReference type="SMART" id="SM00822">
    <property type="entry name" value="PKS_KR"/>
    <property type="match status" value="1"/>
</dbReference>
<gene>
    <name evidence="4" type="ORF">SAMN04488068_2046</name>
</gene>
<feature type="domain" description="Ketoreductase" evidence="3">
    <location>
        <begin position="10"/>
        <end position="192"/>
    </location>
</feature>
<dbReference type="InterPro" id="IPR057326">
    <property type="entry name" value="KR_dom"/>
</dbReference>
<evidence type="ECO:0000256" key="1">
    <source>
        <dbReference type="ARBA" id="ARBA00006484"/>
    </source>
</evidence>
<dbReference type="AlphaFoldDB" id="A0A1M5P747"/>
<keyword evidence="2" id="KW-0560">Oxidoreductase</keyword>
<dbReference type="InterPro" id="IPR036291">
    <property type="entry name" value="NAD(P)-bd_dom_sf"/>
</dbReference>
<dbReference type="PANTHER" id="PTHR42760:SF133">
    <property type="entry name" value="3-OXOACYL-[ACYL-CARRIER-PROTEIN] REDUCTASE"/>
    <property type="match status" value="1"/>
</dbReference>
<sequence length="254" mass="26343">MNANPGAESPLLLVTGARGGIGRAVVAAALTQGWRVAAVSRRSVDGDAVADDRQLDIVADVSTADGARDAFAAAAEHFGEAPSRLCHAAGNVRLGAIERCTEDQWRQVMAANLDSAFYTLQAYGKARGDAPGGACVLFSSVAARMGTPSHAAVAAAKAGVEGLVRALAADWAPRGWRVNGIALGLTETPMTEGFTRGDRARQGVTVQYPLMRLGRAAETADWAMRLLDADGWTTGQIVSLDGGFSAVRPLVKAV</sequence>
<dbReference type="Gene3D" id="3.40.50.720">
    <property type="entry name" value="NAD(P)-binding Rossmann-like Domain"/>
    <property type="match status" value="1"/>
</dbReference>
<dbReference type="Pfam" id="PF13561">
    <property type="entry name" value="adh_short_C2"/>
    <property type="match status" value="1"/>
</dbReference>